<reference evidence="7" key="2">
    <citation type="submission" date="2018-02" db="EMBL/GenBank/DDBJ databases">
        <title>Complete genome sequence of the Methanococcus maripaludis type strain JJ (DSM 2067), a model for selenoprotein synthesis in Archaea.</title>
        <authorList>
            <person name="Poehlein A."/>
            <person name="Heym D."/>
            <person name="Quitzke V."/>
            <person name="Fersch J."/>
            <person name="Daniel R."/>
            <person name="Rother M."/>
        </authorList>
    </citation>
    <scope>NUCLEOTIDE SEQUENCE [LARGE SCALE GENOMIC DNA]</scope>
    <source>
        <strain evidence="7">DSM 2067</strain>
    </source>
</reference>
<feature type="transmembrane region" description="Helical" evidence="5">
    <location>
        <begin position="16"/>
        <end position="37"/>
    </location>
</feature>
<feature type="transmembrane region" description="Helical" evidence="5">
    <location>
        <begin position="44"/>
        <end position="65"/>
    </location>
</feature>
<evidence type="ECO:0000313" key="9">
    <source>
        <dbReference type="EMBL" id="MBA2860758.1"/>
    </source>
</evidence>
<dbReference type="NCBIfam" id="TIGR00815">
    <property type="entry name" value="sulP"/>
    <property type="match status" value="1"/>
</dbReference>
<dbReference type="Proteomes" id="UP000571751">
    <property type="component" value="Unassembled WGS sequence"/>
</dbReference>
<evidence type="ECO:0000313" key="19">
    <source>
        <dbReference type="Proteomes" id="UP000571751"/>
    </source>
</evidence>
<feature type="transmembrane region" description="Helical" evidence="5">
    <location>
        <begin position="191"/>
        <end position="210"/>
    </location>
</feature>
<evidence type="ECO:0000313" key="13">
    <source>
        <dbReference type="EMBL" id="MBB6497218.1"/>
    </source>
</evidence>
<organism evidence="7 14">
    <name type="scientific">Methanococcus maripaludis</name>
    <name type="common">Methanococcus deltae</name>
    <dbReference type="NCBI Taxonomy" id="39152"/>
    <lineage>
        <taxon>Archaea</taxon>
        <taxon>Methanobacteriati</taxon>
        <taxon>Methanobacteriota</taxon>
        <taxon>Methanomada group</taxon>
        <taxon>Methanococci</taxon>
        <taxon>Methanococcales</taxon>
        <taxon>Methanococcaceae</taxon>
        <taxon>Methanococcus</taxon>
    </lineage>
</organism>
<evidence type="ECO:0000313" key="18">
    <source>
        <dbReference type="Proteomes" id="UP000568063"/>
    </source>
</evidence>
<feature type="transmembrane region" description="Helical" evidence="5">
    <location>
        <begin position="371"/>
        <end position="401"/>
    </location>
</feature>
<keyword evidence="3 5" id="KW-1133">Transmembrane helix</keyword>
<evidence type="ECO:0000256" key="2">
    <source>
        <dbReference type="ARBA" id="ARBA00022692"/>
    </source>
</evidence>
<dbReference type="GO" id="GO:0016020">
    <property type="term" value="C:membrane"/>
    <property type="evidence" value="ECO:0007669"/>
    <property type="project" value="UniProtKB-SubCell"/>
</dbReference>
<dbReference type="CDD" id="cd07042">
    <property type="entry name" value="STAS_SulP_like_sulfate_transporter"/>
    <property type="match status" value="1"/>
</dbReference>
<dbReference type="GeneID" id="36101551"/>
<dbReference type="EMBL" id="CP026606">
    <property type="protein sequence ID" value="AVB75875.1"/>
    <property type="molecule type" value="Genomic_DNA"/>
</dbReference>
<evidence type="ECO:0000313" key="16">
    <source>
        <dbReference type="Proteomes" id="UP000563838"/>
    </source>
</evidence>
<dbReference type="RefSeq" id="WP_104837497.1">
    <property type="nucleotide sequence ID" value="NZ_CP026606.1"/>
</dbReference>
<feature type="transmembrane region" description="Helical" evidence="5">
    <location>
        <begin position="320"/>
        <end position="350"/>
    </location>
</feature>
<evidence type="ECO:0000313" key="17">
    <source>
        <dbReference type="Proteomes" id="UP000567099"/>
    </source>
</evidence>
<feature type="transmembrane region" description="Helical" evidence="5">
    <location>
        <begin position="71"/>
        <end position="101"/>
    </location>
</feature>
<dbReference type="InterPro" id="IPR011547">
    <property type="entry name" value="SLC26A/SulP_dom"/>
</dbReference>
<sequence length="552" mass="60037">MKINNNLNYENLKNDLFAGFTIAIVALPLAMAFAIASGVSPEKGLFTAIIAGLLISVFGGSKYQIGGPTGAFVVILYGIIATYGYEGLVIATLMAGVILIVMGLLKLGNIIKFIPYPVTMGFTSGIALIIFSTQVKDFFGLSITNVPATFLGQWITYATNIQLLNPYALFISILSLVILTKSKKVFSKIPSPIIAIIVGIVLVYTFNLPVETIESKFGQIPNSIPLPSLPELNFQKMELLFPSALSIAFLGAIESLMCAVVADGMTGYKHNSNKELVGQGIANIGSVLFGGIPATGALARTATNIKAGATSRLSGIIHSIMLFLFMLLLSPLILKIPLATLSAILVVVAWNMAEVKHFKSILFKSPKRDRIVLLVTFLLTIFVNLNTAIQIGMLLAVIVFMQRLIEVSEISNLKTVPQEEDPYSITLKDVPPCIEVYEINGPFFFGIADKFKSTLNVVAKRKPSAIILRMRNVPIIDSTGIKNLEEFIESSKIQNISLIISGADYKLRTKFEKYGLTDKIGNENICENIDLALVRAREIIKIKHPETGLCPK</sequence>
<protein>
    <submittedName>
        <fullName evidence="7">C4-dicarboxylic acid transporter DauA</fullName>
    </submittedName>
    <submittedName>
        <fullName evidence="8">SulP family sulfate permease</fullName>
    </submittedName>
</protein>
<comment type="subcellular location">
    <subcellularLocation>
        <location evidence="1">Membrane</location>
        <topology evidence="1">Multi-pass membrane protein</topology>
    </subcellularLocation>
</comment>
<evidence type="ECO:0000256" key="1">
    <source>
        <dbReference type="ARBA" id="ARBA00004141"/>
    </source>
</evidence>
<evidence type="ECO:0000313" key="12">
    <source>
        <dbReference type="EMBL" id="MBB6402330.1"/>
    </source>
</evidence>
<name>A0A2L1C944_METMI</name>
<dbReference type="Proteomes" id="UP000567099">
    <property type="component" value="Unassembled WGS sequence"/>
</dbReference>
<reference evidence="14" key="1">
    <citation type="journal article" date="2018" name="Genome Announc.">
        <title>Complete Genome Sequence of the Methanococcus maripaludis Type Strain JJ (DSM 2067), a Model for Selenoprotein Synthesis in Archaea.</title>
        <authorList>
            <person name="Poehlein A."/>
            <person name="Heym D."/>
            <person name="Quitzke V."/>
            <person name="Fersch J."/>
            <person name="Daniel R."/>
            <person name="Rother M."/>
        </authorList>
    </citation>
    <scope>NUCLEOTIDE SEQUENCE [LARGE SCALE GENOMIC DNA]</scope>
    <source>
        <strain evidence="14">DSM 2067</strain>
    </source>
</reference>
<evidence type="ECO:0000313" key="7">
    <source>
        <dbReference type="EMBL" id="AVB75875.1"/>
    </source>
</evidence>
<dbReference type="PANTHER" id="PTHR11814">
    <property type="entry name" value="SULFATE TRANSPORTER"/>
    <property type="match status" value="1"/>
</dbReference>
<dbReference type="EMBL" id="JACDUM010000003">
    <property type="protein sequence ID" value="MBA2860758.1"/>
    <property type="molecule type" value="Genomic_DNA"/>
</dbReference>
<dbReference type="SUPFAM" id="SSF52091">
    <property type="entry name" value="SpoIIaa-like"/>
    <property type="match status" value="1"/>
</dbReference>
<evidence type="ECO:0000313" key="15">
    <source>
        <dbReference type="Proteomes" id="UP000536195"/>
    </source>
</evidence>
<evidence type="ECO:0000256" key="3">
    <source>
        <dbReference type="ARBA" id="ARBA00022989"/>
    </source>
</evidence>
<dbReference type="EMBL" id="JACDUP010000003">
    <property type="protein sequence ID" value="MBA2869685.1"/>
    <property type="molecule type" value="Genomic_DNA"/>
</dbReference>
<evidence type="ECO:0000313" key="8">
    <source>
        <dbReference type="EMBL" id="MBA2841047.1"/>
    </source>
</evidence>
<evidence type="ECO:0000313" key="11">
    <source>
        <dbReference type="EMBL" id="MBA2869685.1"/>
    </source>
</evidence>
<keyword evidence="2 5" id="KW-0812">Transmembrane</keyword>
<keyword evidence="4 5" id="KW-0472">Membrane</keyword>
<dbReference type="Gene3D" id="3.30.750.24">
    <property type="entry name" value="STAS domain"/>
    <property type="match status" value="1"/>
</dbReference>
<dbReference type="AlphaFoldDB" id="A0A2L1C944"/>
<reference evidence="16 17" key="3">
    <citation type="submission" date="2020-07" db="EMBL/GenBank/DDBJ databases">
        <title>Genomic Encyclopedia of Type Strains, Phase IV (KMG-V): Genome sequencing to study the core and pangenomes of soil and plant-associated prokaryotes.</title>
        <authorList>
            <person name="Whitman W."/>
        </authorList>
    </citation>
    <scope>NUCLEOTIDE SEQUENCE [LARGE SCALE GENOMIC DNA]</scope>
    <source>
        <strain evidence="8 16">A4</strain>
        <strain evidence="12 15">C11</strain>
        <strain evidence="10 17">C13</strain>
        <strain evidence="11 19">C14</strain>
        <strain evidence="9 18">C9</strain>
        <strain evidence="13 20">D1</strain>
    </source>
</reference>
<feature type="transmembrane region" description="Helical" evidence="5">
    <location>
        <begin position="239"/>
        <end position="261"/>
    </location>
</feature>
<feature type="transmembrane region" description="Helical" evidence="5">
    <location>
        <begin position="281"/>
        <end position="300"/>
    </location>
</feature>
<dbReference type="PROSITE" id="PS50801">
    <property type="entry name" value="STAS"/>
    <property type="match status" value="1"/>
</dbReference>
<evidence type="ECO:0000259" key="6">
    <source>
        <dbReference type="PROSITE" id="PS50801"/>
    </source>
</evidence>
<dbReference type="Pfam" id="PF00916">
    <property type="entry name" value="Sulfate_transp"/>
    <property type="match status" value="1"/>
</dbReference>
<dbReference type="Proteomes" id="UP000239462">
    <property type="component" value="Chromosome"/>
</dbReference>
<dbReference type="KEGG" id="mmad:MMJJ_04580"/>
<evidence type="ECO:0000313" key="10">
    <source>
        <dbReference type="EMBL" id="MBA2864292.1"/>
    </source>
</evidence>
<feature type="domain" description="STAS" evidence="6">
    <location>
        <begin position="436"/>
        <end position="536"/>
    </location>
</feature>
<dbReference type="InterPro" id="IPR036513">
    <property type="entry name" value="STAS_dom_sf"/>
</dbReference>
<evidence type="ECO:0000256" key="5">
    <source>
        <dbReference type="SAM" id="Phobius"/>
    </source>
</evidence>
<dbReference type="GO" id="GO:0055085">
    <property type="term" value="P:transmembrane transport"/>
    <property type="evidence" value="ECO:0007669"/>
    <property type="project" value="InterPro"/>
</dbReference>
<dbReference type="EMBL" id="JACHED010000002">
    <property type="protein sequence ID" value="MBB6497218.1"/>
    <property type="molecule type" value="Genomic_DNA"/>
</dbReference>
<dbReference type="EMBL" id="JACDUI010000003">
    <property type="protein sequence ID" value="MBA2841047.1"/>
    <property type="molecule type" value="Genomic_DNA"/>
</dbReference>
<evidence type="ECO:0000313" key="20">
    <source>
        <dbReference type="Proteomes" id="UP000590564"/>
    </source>
</evidence>
<proteinExistence type="predicted"/>
<feature type="transmembrane region" description="Helical" evidence="5">
    <location>
        <begin position="154"/>
        <end position="179"/>
    </location>
</feature>
<feature type="transmembrane region" description="Helical" evidence="5">
    <location>
        <begin position="113"/>
        <end position="134"/>
    </location>
</feature>
<dbReference type="InterPro" id="IPR002645">
    <property type="entry name" value="STAS_dom"/>
</dbReference>
<dbReference type="EMBL" id="JACHEC010000003">
    <property type="protein sequence ID" value="MBB6402330.1"/>
    <property type="molecule type" value="Genomic_DNA"/>
</dbReference>
<dbReference type="Proteomes" id="UP000536195">
    <property type="component" value="Unassembled WGS sequence"/>
</dbReference>
<gene>
    <name evidence="7" type="primary">dauA</name>
    <name evidence="8" type="ORF">HNP87_001596</name>
    <name evidence="9" type="ORF">HNP91_001589</name>
    <name evidence="12" type="ORF">HNP92_001652</name>
    <name evidence="10" type="ORF">HNP94_001292</name>
    <name evidence="11" type="ORF">HNP95_001881</name>
    <name evidence="13" type="ORF">HNP96_001259</name>
    <name evidence="7" type="ORF">MMJJ_04580</name>
</gene>
<evidence type="ECO:0000256" key="4">
    <source>
        <dbReference type="ARBA" id="ARBA00023136"/>
    </source>
</evidence>
<dbReference type="Proteomes" id="UP000563838">
    <property type="component" value="Unassembled WGS sequence"/>
</dbReference>
<dbReference type="InterPro" id="IPR001902">
    <property type="entry name" value="SLC26A/SulP_fam"/>
</dbReference>
<dbReference type="Proteomes" id="UP000590564">
    <property type="component" value="Unassembled WGS sequence"/>
</dbReference>
<accession>A0A2L1C944</accession>
<dbReference type="EMBL" id="JACDUO010000001">
    <property type="protein sequence ID" value="MBA2864292.1"/>
    <property type="molecule type" value="Genomic_DNA"/>
</dbReference>
<dbReference type="Proteomes" id="UP000568063">
    <property type="component" value="Unassembled WGS sequence"/>
</dbReference>
<dbReference type="Pfam" id="PF01740">
    <property type="entry name" value="STAS"/>
    <property type="match status" value="1"/>
</dbReference>
<evidence type="ECO:0000313" key="14">
    <source>
        <dbReference type="Proteomes" id="UP000239462"/>
    </source>
</evidence>